<protein>
    <recommendedName>
        <fullName evidence="5">DUF4112 domain-containing protein</fullName>
    </recommendedName>
</protein>
<proteinExistence type="predicted"/>
<gene>
    <name evidence="3" type="ORF">SARC_03065</name>
</gene>
<evidence type="ECO:0000313" key="3">
    <source>
        <dbReference type="EMBL" id="KNC84724.1"/>
    </source>
</evidence>
<organism evidence="3 4">
    <name type="scientific">Sphaeroforma arctica JP610</name>
    <dbReference type="NCBI Taxonomy" id="667725"/>
    <lineage>
        <taxon>Eukaryota</taxon>
        <taxon>Ichthyosporea</taxon>
        <taxon>Ichthyophonida</taxon>
        <taxon>Sphaeroforma</taxon>
    </lineage>
</organism>
<dbReference type="GeneID" id="25903569"/>
<dbReference type="Proteomes" id="UP000054560">
    <property type="component" value="Unassembled WGS sequence"/>
</dbReference>
<feature type="region of interest" description="Disordered" evidence="1">
    <location>
        <begin position="1"/>
        <end position="32"/>
    </location>
</feature>
<name>A0A0L0G728_9EUKA</name>
<dbReference type="PANTHER" id="PTHR35519">
    <property type="entry name" value="MEMBRANE PROTEINS"/>
    <property type="match status" value="1"/>
</dbReference>
<dbReference type="RefSeq" id="XP_014158626.1">
    <property type="nucleotide sequence ID" value="XM_014303151.1"/>
</dbReference>
<dbReference type="PANTHER" id="PTHR35519:SF2">
    <property type="entry name" value="PH DOMAIN PROTEIN"/>
    <property type="match status" value="1"/>
</dbReference>
<feature type="transmembrane region" description="Helical" evidence="2">
    <location>
        <begin position="193"/>
        <end position="220"/>
    </location>
</feature>
<dbReference type="EMBL" id="KQ241745">
    <property type="protein sequence ID" value="KNC84724.1"/>
    <property type="molecule type" value="Genomic_DNA"/>
</dbReference>
<dbReference type="STRING" id="667725.A0A0L0G728"/>
<evidence type="ECO:0000256" key="1">
    <source>
        <dbReference type="SAM" id="MobiDB-lite"/>
    </source>
</evidence>
<dbReference type="Pfam" id="PF13430">
    <property type="entry name" value="DUF4112"/>
    <property type="match status" value="1"/>
</dbReference>
<sequence>MGKQHIPKPVEREGDDAQIVIEPGSNTSLNSERRASYNLPNDATRNPVVKLLKRGKKETPCDDQGIPLHLDAEGRRRLIIVRKWAKYLDTAIRIPGLGWEFGIDPIVGLIPGFGDLVGAGLGSTVIALAAKWRLPKRALVRMTINQGIDFFVGIIPFFGDIFDFVFKANKMNLYIIECYIVDEKRARSADGKFYCCLLTTMISMWIIFFAIIGLIIWGIIALVNS</sequence>
<dbReference type="InterPro" id="IPR025187">
    <property type="entry name" value="DUF4112"/>
</dbReference>
<evidence type="ECO:0000256" key="2">
    <source>
        <dbReference type="SAM" id="Phobius"/>
    </source>
</evidence>
<dbReference type="AlphaFoldDB" id="A0A0L0G728"/>
<evidence type="ECO:0000313" key="4">
    <source>
        <dbReference type="Proteomes" id="UP000054560"/>
    </source>
</evidence>
<evidence type="ECO:0008006" key="5">
    <source>
        <dbReference type="Google" id="ProtNLM"/>
    </source>
</evidence>
<keyword evidence="2" id="KW-0812">Transmembrane</keyword>
<reference evidence="3 4" key="1">
    <citation type="submission" date="2011-02" db="EMBL/GenBank/DDBJ databases">
        <title>The Genome Sequence of Sphaeroforma arctica JP610.</title>
        <authorList>
            <consortium name="The Broad Institute Genome Sequencing Platform"/>
            <person name="Russ C."/>
            <person name="Cuomo C."/>
            <person name="Young S.K."/>
            <person name="Zeng Q."/>
            <person name="Gargeya S."/>
            <person name="Alvarado L."/>
            <person name="Berlin A."/>
            <person name="Chapman S.B."/>
            <person name="Chen Z."/>
            <person name="Freedman E."/>
            <person name="Gellesch M."/>
            <person name="Goldberg J."/>
            <person name="Griggs A."/>
            <person name="Gujja S."/>
            <person name="Heilman E."/>
            <person name="Heiman D."/>
            <person name="Howarth C."/>
            <person name="Mehta T."/>
            <person name="Neiman D."/>
            <person name="Pearson M."/>
            <person name="Roberts A."/>
            <person name="Saif S."/>
            <person name="Shea T."/>
            <person name="Shenoy N."/>
            <person name="Sisk P."/>
            <person name="Stolte C."/>
            <person name="Sykes S."/>
            <person name="White J."/>
            <person name="Yandava C."/>
            <person name="Burger G."/>
            <person name="Gray M.W."/>
            <person name="Holland P.W.H."/>
            <person name="King N."/>
            <person name="Lang F.B.F."/>
            <person name="Roger A.J."/>
            <person name="Ruiz-Trillo I."/>
            <person name="Haas B."/>
            <person name="Nusbaum C."/>
            <person name="Birren B."/>
        </authorList>
    </citation>
    <scope>NUCLEOTIDE SEQUENCE [LARGE SCALE GENOMIC DNA]</scope>
    <source>
        <strain evidence="3 4">JP610</strain>
    </source>
</reference>
<keyword evidence="4" id="KW-1185">Reference proteome</keyword>
<accession>A0A0L0G728</accession>
<keyword evidence="2" id="KW-0472">Membrane</keyword>
<dbReference type="OrthoDB" id="2103474at2759"/>
<keyword evidence="2" id="KW-1133">Transmembrane helix</keyword>